<evidence type="ECO:0000313" key="10">
    <source>
        <dbReference type="EMBL" id="CAB3378568.1"/>
    </source>
</evidence>
<proteinExistence type="predicted"/>
<dbReference type="EMBL" id="CADEPI010000168">
    <property type="protein sequence ID" value="CAB3378568.1"/>
    <property type="molecule type" value="Genomic_DNA"/>
</dbReference>
<dbReference type="Proteomes" id="UP000494165">
    <property type="component" value="Unassembled WGS sequence"/>
</dbReference>
<dbReference type="PANTHER" id="PTHR31171:SF3">
    <property type="entry name" value="LY6_PLAUR DOMAIN-CONTAINING PROTEIN 6B"/>
    <property type="match status" value="1"/>
</dbReference>
<evidence type="ECO:0000256" key="2">
    <source>
        <dbReference type="ARBA" id="ARBA00022475"/>
    </source>
</evidence>
<keyword evidence="6" id="KW-1015">Disulfide bond</keyword>
<evidence type="ECO:0000256" key="6">
    <source>
        <dbReference type="ARBA" id="ARBA00023157"/>
    </source>
</evidence>
<dbReference type="InterPro" id="IPR045860">
    <property type="entry name" value="Snake_toxin-like_sf"/>
</dbReference>
<sequence>MPVRFCLLMLATFTTVLSKASFYSQDSSTEFSLTCFTCVNVSNNEVCNQYAIDRPCPAGKTFCHTLHAMGQLGESWLVNKKCVDRSECTQDSVGCSRSDGQTTCVSCCDESYCNEPVPRNNATAVLRNTRNAGAKSAASTCLMLLAVGAVGAWVT</sequence>
<feature type="chain" id="PRO_5035875692" description="UPAR/Ly6 domain-containing protein" evidence="9">
    <location>
        <begin position="19"/>
        <end position="155"/>
    </location>
</feature>
<gene>
    <name evidence="10" type="ORF">CLODIP_2_CD10255</name>
</gene>
<evidence type="ECO:0000256" key="4">
    <source>
        <dbReference type="ARBA" id="ARBA00022729"/>
    </source>
</evidence>
<protein>
    <recommendedName>
        <fullName evidence="12">UPAR/Ly6 domain-containing protein</fullName>
    </recommendedName>
</protein>
<dbReference type="Pfam" id="PF16975">
    <property type="entry name" value="UPAR_LY6_2"/>
    <property type="match status" value="1"/>
</dbReference>
<dbReference type="AlphaFoldDB" id="A0A8S1DAU7"/>
<dbReference type="InterPro" id="IPR039457">
    <property type="entry name" value="LYPD6-like"/>
</dbReference>
<dbReference type="Gene3D" id="2.10.60.10">
    <property type="entry name" value="CD59"/>
    <property type="match status" value="1"/>
</dbReference>
<evidence type="ECO:0000256" key="1">
    <source>
        <dbReference type="ARBA" id="ARBA00004609"/>
    </source>
</evidence>
<evidence type="ECO:0000256" key="3">
    <source>
        <dbReference type="ARBA" id="ARBA00022622"/>
    </source>
</evidence>
<evidence type="ECO:0000256" key="8">
    <source>
        <dbReference type="ARBA" id="ARBA00023288"/>
    </source>
</evidence>
<comment type="subcellular location">
    <subcellularLocation>
        <location evidence="1">Cell membrane</location>
        <topology evidence="1">Lipid-anchor</topology>
        <topology evidence="1">GPI-anchor</topology>
    </subcellularLocation>
</comment>
<keyword evidence="2" id="KW-1003">Cell membrane</keyword>
<organism evidence="10 11">
    <name type="scientific">Cloeon dipterum</name>
    <dbReference type="NCBI Taxonomy" id="197152"/>
    <lineage>
        <taxon>Eukaryota</taxon>
        <taxon>Metazoa</taxon>
        <taxon>Ecdysozoa</taxon>
        <taxon>Arthropoda</taxon>
        <taxon>Hexapoda</taxon>
        <taxon>Insecta</taxon>
        <taxon>Pterygota</taxon>
        <taxon>Palaeoptera</taxon>
        <taxon>Ephemeroptera</taxon>
        <taxon>Pisciforma</taxon>
        <taxon>Baetidae</taxon>
        <taxon>Cloeon</taxon>
    </lineage>
</organism>
<evidence type="ECO:0000313" key="11">
    <source>
        <dbReference type="Proteomes" id="UP000494165"/>
    </source>
</evidence>
<keyword evidence="4 9" id="KW-0732">Signal</keyword>
<dbReference type="GO" id="GO:0030548">
    <property type="term" value="F:acetylcholine receptor regulator activity"/>
    <property type="evidence" value="ECO:0007669"/>
    <property type="project" value="InterPro"/>
</dbReference>
<dbReference type="SUPFAM" id="SSF57302">
    <property type="entry name" value="Snake toxin-like"/>
    <property type="match status" value="1"/>
</dbReference>
<feature type="signal peptide" evidence="9">
    <location>
        <begin position="1"/>
        <end position="18"/>
    </location>
</feature>
<reference evidence="10 11" key="1">
    <citation type="submission" date="2020-04" db="EMBL/GenBank/DDBJ databases">
        <authorList>
            <person name="Alioto T."/>
            <person name="Alioto T."/>
            <person name="Gomez Garrido J."/>
        </authorList>
    </citation>
    <scope>NUCLEOTIDE SEQUENCE [LARGE SCALE GENOMIC DNA]</scope>
</reference>
<evidence type="ECO:0000256" key="5">
    <source>
        <dbReference type="ARBA" id="ARBA00023136"/>
    </source>
</evidence>
<accession>A0A8S1DAU7</accession>
<keyword evidence="3" id="KW-0336">GPI-anchor</keyword>
<evidence type="ECO:0000256" key="7">
    <source>
        <dbReference type="ARBA" id="ARBA00023180"/>
    </source>
</evidence>
<evidence type="ECO:0000256" key="9">
    <source>
        <dbReference type="SAM" id="SignalP"/>
    </source>
</evidence>
<dbReference type="GO" id="GO:0098552">
    <property type="term" value="C:side of membrane"/>
    <property type="evidence" value="ECO:0007669"/>
    <property type="project" value="UniProtKB-KW"/>
</dbReference>
<dbReference type="CDD" id="cd23567">
    <property type="entry name" value="TFP_LU_ECD_LYPD6_like"/>
    <property type="match status" value="1"/>
</dbReference>
<keyword evidence="11" id="KW-1185">Reference proteome</keyword>
<keyword evidence="7" id="KW-0325">Glycoprotein</keyword>
<keyword evidence="5" id="KW-0472">Membrane</keyword>
<comment type="caution">
    <text evidence="10">The sequence shown here is derived from an EMBL/GenBank/DDBJ whole genome shotgun (WGS) entry which is preliminary data.</text>
</comment>
<keyword evidence="8" id="KW-0449">Lipoprotein</keyword>
<dbReference type="GO" id="GO:0005886">
    <property type="term" value="C:plasma membrane"/>
    <property type="evidence" value="ECO:0007669"/>
    <property type="project" value="UniProtKB-SubCell"/>
</dbReference>
<evidence type="ECO:0008006" key="12">
    <source>
        <dbReference type="Google" id="ProtNLM"/>
    </source>
</evidence>
<name>A0A8S1DAU7_9INSE</name>
<dbReference type="OrthoDB" id="6149028at2759"/>
<dbReference type="PANTHER" id="PTHR31171">
    <property type="entry name" value="LY6/PLAUR DOMAIN-CONTAINING PROTEIN 6"/>
    <property type="match status" value="1"/>
</dbReference>